<dbReference type="InterPro" id="IPR033640">
    <property type="entry name" value="FAR_C"/>
</dbReference>
<gene>
    <name evidence="7" type="ORF">NTJ_14941</name>
</gene>
<dbReference type="InterPro" id="IPR013120">
    <property type="entry name" value="FAR_NAD-bd"/>
</dbReference>
<evidence type="ECO:0000313" key="7">
    <source>
        <dbReference type="EMBL" id="BET02123.1"/>
    </source>
</evidence>
<keyword evidence="3 4" id="KW-0443">Lipid metabolism</keyword>
<dbReference type="InterPro" id="IPR036291">
    <property type="entry name" value="NAD(P)-bd_dom_sf"/>
</dbReference>
<feature type="transmembrane region" description="Helical" evidence="4">
    <location>
        <begin position="349"/>
        <end position="369"/>
    </location>
</feature>
<comment type="function">
    <text evidence="4">Catalyzes the reduction of fatty acyl-CoA to fatty alcohols.</text>
</comment>
<accession>A0ABN7BEJ3</accession>
<dbReference type="Pfam" id="PF03015">
    <property type="entry name" value="Sterile"/>
    <property type="match status" value="1"/>
</dbReference>
<evidence type="ECO:0000259" key="5">
    <source>
        <dbReference type="Pfam" id="PF03015"/>
    </source>
</evidence>
<sequence>MHPTVAEWLAGKDILITGATGFMGRVLVEKLLRTCNDVNRLYLVIRTRKGQEPAARIKEFTDDELFGLLLEKYPNAFDKVTIIPGDVSEIECGISKEDQQILRDNVSVVFHTAASVRFDDSVTKAVKLNTRGTHELLKMAENFKKLEVFEYVSTTYCNFNLYDTVGEKVYPSHLDWKTLVALVDKDGNTLNSLQHKLQGTQINTYVLTKSLAENIVEEYSNRVPVVIVRPSVVVPSLQEPFPGWINNLNGLMGVVAGNAKGVMRVFHCDPEARVGFVPVDVAINGLLVGAWSKRFLDDGVLQVFNEAYGDKICVTNRNIVDQGAVITAKYPMENYLWYPFCYLTKNRRLFHILFLLMQVIPALLVDLVLKICGKKPMLTRITRHIYVANLAISEFVTHENQFSNTKFRNIFTKLSPIDREQLVVSEEQAKDFDENTYMTNALLGLKKYFFHEKEEDLPRYRRNQQRLYYLHVTVKVLFWTYVLYKLALCASSLVT</sequence>
<dbReference type="EC" id="1.2.1.84" evidence="4"/>
<feature type="transmembrane region" description="Helical" evidence="4">
    <location>
        <begin position="467"/>
        <end position="484"/>
    </location>
</feature>
<dbReference type="PANTHER" id="PTHR11011:SF24">
    <property type="entry name" value="FATTY ACYL-COA REDUCTASE"/>
    <property type="match status" value="1"/>
</dbReference>
<dbReference type="InterPro" id="IPR026055">
    <property type="entry name" value="FAR"/>
</dbReference>
<evidence type="ECO:0000256" key="3">
    <source>
        <dbReference type="ARBA" id="ARBA00023098"/>
    </source>
</evidence>
<feature type="domain" description="Fatty acyl-CoA reductase C-terminal" evidence="5">
    <location>
        <begin position="358"/>
        <end position="452"/>
    </location>
</feature>
<keyword evidence="2 4" id="KW-0444">Lipid biosynthesis</keyword>
<organism evidence="7 8">
    <name type="scientific">Nesidiocoris tenuis</name>
    <dbReference type="NCBI Taxonomy" id="355587"/>
    <lineage>
        <taxon>Eukaryota</taxon>
        <taxon>Metazoa</taxon>
        <taxon>Ecdysozoa</taxon>
        <taxon>Arthropoda</taxon>
        <taxon>Hexapoda</taxon>
        <taxon>Insecta</taxon>
        <taxon>Pterygota</taxon>
        <taxon>Neoptera</taxon>
        <taxon>Paraneoptera</taxon>
        <taxon>Hemiptera</taxon>
        <taxon>Heteroptera</taxon>
        <taxon>Panheteroptera</taxon>
        <taxon>Cimicomorpha</taxon>
        <taxon>Miridae</taxon>
        <taxon>Dicyphina</taxon>
        <taxon>Nesidiocoris</taxon>
    </lineage>
</organism>
<dbReference type="CDD" id="cd09071">
    <property type="entry name" value="FAR_C"/>
    <property type="match status" value="1"/>
</dbReference>
<reference evidence="7 8" key="1">
    <citation type="submission" date="2023-09" db="EMBL/GenBank/DDBJ databases">
        <title>Nesidiocoris tenuis whole genome shotgun sequence.</title>
        <authorList>
            <person name="Shibata T."/>
            <person name="Shimoda M."/>
            <person name="Kobayashi T."/>
            <person name="Uehara T."/>
        </authorList>
    </citation>
    <scope>NUCLEOTIDE SEQUENCE [LARGE SCALE GENOMIC DNA]</scope>
    <source>
        <strain evidence="7 8">Japan</strain>
    </source>
</reference>
<comment type="similarity">
    <text evidence="1 4">Belongs to the fatty acyl-CoA reductase family.</text>
</comment>
<comment type="catalytic activity">
    <reaction evidence="4">
        <text>a long-chain fatty acyl-CoA + 2 NADPH + 2 H(+) = a long-chain primary fatty alcohol + 2 NADP(+) + CoA</text>
        <dbReference type="Rhea" id="RHEA:52716"/>
        <dbReference type="ChEBI" id="CHEBI:15378"/>
        <dbReference type="ChEBI" id="CHEBI:57287"/>
        <dbReference type="ChEBI" id="CHEBI:57783"/>
        <dbReference type="ChEBI" id="CHEBI:58349"/>
        <dbReference type="ChEBI" id="CHEBI:77396"/>
        <dbReference type="ChEBI" id="CHEBI:83139"/>
        <dbReference type="EC" id="1.2.1.84"/>
    </reaction>
</comment>
<keyword evidence="4" id="KW-0812">Transmembrane</keyword>
<keyword evidence="8" id="KW-1185">Reference proteome</keyword>
<dbReference type="Pfam" id="PF07993">
    <property type="entry name" value="NAD_binding_4"/>
    <property type="match status" value="1"/>
</dbReference>
<keyword evidence="4" id="KW-0560">Oxidoreductase</keyword>
<dbReference type="CDD" id="cd05236">
    <property type="entry name" value="FAR-N_SDR_e"/>
    <property type="match status" value="1"/>
</dbReference>
<proteinExistence type="inferred from homology"/>
<dbReference type="SUPFAM" id="SSF51735">
    <property type="entry name" value="NAD(P)-binding Rossmann-fold domains"/>
    <property type="match status" value="1"/>
</dbReference>
<protein>
    <recommendedName>
        <fullName evidence="4">Fatty acyl-CoA reductase</fullName>
        <ecNumber evidence="4">1.2.1.84</ecNumber>
    </recommendedName>
</protein>
<evidence type="ECO:0000256" key="2">
    <source>
        <dbReference type="ARBA" id="ARBA00022516"/>
    </source>
</evidence>
<evidence type="ECO:0000256" key="4">
    <source>
        <dbReference type="RuleBase" id="RU363097"/>
    </source>
</evidence>
<dbReference type="PANTHER" id="PTHR11011">
    <property type="entry name" value="MALE STERILITY PROTEIN 2-RELATED"/>
    <property type="match status" value="1"/>
</dbReference>
<dbReference type="Proteomes" id="UP001307889">
    <property type="component" value="Chromosome 13"/>
</dbReference>
<dbReference type="Gene3D" id="3.40.50.720">
    <property type="entry name" value="NAD(P)-binding Rossmann-like Domain"/>
    <property type="match status" value="1"/>
</dbReference>
<dbReference type="EMBL" id="AP028921">
    <property type="protein sequence ID" value="BET02123.1"/>
    <property type="molecule type" value="Genomic_DNA"/>
</dbReference>
<evidence type="ECO:0000313" key="8">
    <source>
        <dbReference type="Proteomes" id="UP001307889"/>
    </source>
</evidence>
<name>A0ABN7BEJ3_9HEMI</name>
<feature type="domain" description="Thioester reductase (TE)" evidence="6">
    <location>
        <begin position="16"/>
        <end position="284"/>
    </location>
</feature>
<evidence type="ECO:0000259" key="6">
    <source>
        <dbReference type="Pfam" id="PF07993"/>
    </source>
</evidence>
<keyword evidence="4" id="KW-0521">NADP</keyword>
<keyword evidence="4" id="KW-1133">Transmembrane helix</keyword>
<keyword evidence="4" id="KW-0472">Membrane</keyword>
<evidence type="ECO:0000256" key="1">
    <source>
        <dbReference type="ARBA" id="ARBA00005928"/>
    </source>
</evidence>